<evidence type="ECO:0000313" key="1">
    <source>
        <dbReference type="EMBL" id="KRY07421.1"/>
    </source>
</evidence>
<dbReference type="Proteomes" id="UP000054783">
    <property type="component" value="Unassembled WGS sequence"/>
</dbReference>
<gene>
    <name evidence="1" type="ORF">T12_9238</name>
</gene>
<proteinExistence type="predicted"/>
<dbReference type="AlphaFoldDB" id="A0A0V0Z4W3"/>
<keyword evidence="2" id="KW-1185">Reference proteome</keyword>
<accession>A0A0V0Z4W3</accession>
<evidence type="ECO:0000313" key="2">
    <source>
        <dbReference type="Proteomes" id="UP000054783"/>
    </source>
</evidence>
<name>A0A0V0Z4W3_9BILA</name>
<sequence>MSHSIPLHILIHGRVIFQLGNTTTHCGDHVALLEEHKRLDNVNKPDSFLNDFV</sequence>
<comment type="caution">
    <text evidence="1">The sequence shown here is derived from an EMBL/GenBank/DDBJ whole genome shotgun (WGS) entry which is preliminary data.</text>
</comment>
<reference evidence="1 2" key="1">
    <citation type="submission" date="2015-01" db="EMBL/GenBank/DDBJ databases">
        <title>Evolution of Trichinella species and genotypes.</title>
        <authorList>
            <person name="Korhonen P.K."/>
            <person name="Edoardo P."/>
            <person name="Giuseppe L.R."/>
            <person name="Gasser R.B."/>
        </authorList>
    </citation>
    <scope>NUCLEOTIDE SEQUENCE [LARGE SCALE GENOMIC DNA]</scope>
    <source>
        <strain evidence="1">ISS2496</strain>
    </source>
</reference>
<protein>
    <submittedName>
        <fullName evidence="1">Uncharacterized protein</fullName>
    </submittedName>
</protein>
<organism evidence="1 2">
    <name type="scientific">Trichinella patagoniensis</name>
    <dbReference type="NCBI Taxonomy" id="990121"/>
    <lineage>
        <taxon>Eukaryota</taxon>
        <taxon>Metazoa</taxon>
        <taxon>Ecdysozoa</taxon>
        <taxon>Nematoda</taxon>
        <taxon>Enoplea</taxon>
        <taxon>Dorylaimia</taxon>
        <taxon>Trichinellida</taxon>
        <taxon>Trichinellidae</taxon>
        <taxon>Trichinella</taxon>
    </lineage>
</organism>
<dbReference type="EMBL" id="JYDQ01000467">
    <property type="protein sequence ID" value="KRY07421.1"/>
    <property type="molecule type" value="Genomic_DNA"/>
</dbReference>